<dbReference type="HOGENOM" id="CLU_1219689_0_0_1"/>
<protein>
    <recommendedName>
        <fullName evidence="4">CCHC-type domain-containing protein</fullName>
    </recommendedName>
</protein>
<evidence type="ECO:0000256" key="1">
    <source>
        <dbReference type="PROSITE-ProRule" id="PRU00047"/>
    </source>
</evidence>
<keyword evidence="1" id="KW-0862">Zinc</keyword>
<feature type="compositionally biased region" description="Basic and acidic residues" evidence="3">
    <location>
        <begin position="185"/>
        <end position="201"/>
    </location>
</feature>
<name>U1GAL1_ENDPU</name>
<dbReference type="OrthoDB" id="4526134at2759"/>
<evidence type="ECO:0000313" key="5">
    <source>
        <dbReference type="EMBL" id="ERF69053.1"/>
    </source>
</evidence>
<dbReference type="GO" id="GO:0008270">
    <property type="term" value="F:zinc ion binding"/>
    <property type="evidence" value="ECO:0007669"/>
    <property type="project" value="UniProtKB-KW"/>
</dbReference>
<dbReference type="EMBL" id="KE721475">
    <property type="protein sequence ID" value="ERF69053.1"/>
    <property type="molecule type" value="Genomic_DNA"/>
</dbReference>
<dbReference type="InterPro" id="IPR001878">
    <property type="entry name" value="Znf_CCHC"/>
</dbReference>
<reference evidence="6" key="1">
    <citation type="journal article" date="2014" name="BMC Genomics">
        <title>Genome characteristics reveal the impact of lichenization on lichen-forming fungus Endocarpon pusillum Hedwig (Verrucariales, Ascomycota).</title>
        <authorList>
            <person name="Wang Y.-Y."/>
            <person name="Liu B."/>
            <person name="Zhang X.-Y."/>
            <person name="Zhou Q.-M."/>
            <person name="Zhang T."/>
            <person name="Li H."/>
            <person name="Yu Y.-F."/>
            <person name="Zhang X.-L."/>
            <person name="Hao X.-Y."/>
            <person name="Wang M."/>
            <person name="Wang L."/>
            <person name="Wei J.-C."/>
        </authorList>
    </citation>
    <scope>NUCLEOTIDE SEQUENCE [LARGE SCALE GENOMIC DNA]</scope>
    <source>
        <strain evidence="6">Z07020 / HMAS-L-300199</strain>
    </source>
</reference>
<accession>U1GAL1</accession>
<keyword evidence="1" id="KW-0479">Metal-binding</keyword>
<dbReference type="RefSeq" id="XP_007805326.1">
    <property type="nucleotide sequence ID" value="XM_007807135.1"/>
</dbReference>
<gene>
    <name evidence="5" type="ORF">EPUS_08403</name>
</gene>
<dbReference type="PROSITE" id="PS50158">
    <property type="entry name" value="ZF_CCHC"/>
    <property type="match status" value="1"/>
</dbReference>
<organism evidence="5 6">
    <name type="scientific">Endocarpon pusillum (strain Z07020 / HMAS-L-300199)</name>
    <name type="common">Lichen-forming fungus</name>
    <dbReference type="NCBI Taxonomy" id="1263415"/>
    <lineage>
        <taxon>Eukaryota</taxon>
        <taxon>Fungi</taxon>
        <taxon>Dikarya</taxon>
        <taxon>Ascomycota</taxon>
        <taxon>Pezizomycotina</taxon>
        <taxon>Eurotiomycetes</taxon>
        <taxon>Chaetothyriomycetidae</taxon>
        <taxon>Verrucariales</taxon>
        <taxon>Verrucariaceae</taxon>
        <taxon>Endocarpon</taxon>
    </lineage>
</organism>
<proteinExistence type="predicted"/>
<keyword evidence="6" id="KW-1185">Reference proteome</keyword>
<feature type="region of interest" description="Disordered" evidence="3">
    <location>
        <begin position="185"/>
        <end position="227"/>
    </location>
</feature>
<sequence length="227" mass="26053">MSDEVPSEVPIWFSQILERQIQTMNEMAANQQASLATLNDRISLMEQEQALPVKALDQLNRTKQGKKNFSDFMNEFNRLLLEAEGWGWDDAVKKGFLKAALTLELRRAMLEQIKEISTFRQGWKKRTDDVRSSATADEMDWQPTTVLVAKIRMKEPRWASEDEIARRREEGLCLRCGRKSHRVKECKADLSKDKKGGKEVRVAPVRAEPPDQKNDSNSSDVEESGKE</sequence>
<evidence type="ECO:0000259" key="4">
    <source>
        <dbReference type="PROSITE" id="PS50158"/>
    </source>
</evidence>
<feature type="domain" description="CCHC-type" evidence="4">
    <location>
        <begin position="173"/>
        <end position="187"/>
    </location>
</feature>
<feature type="coiled-coil region" evidence="2">
    <location>
        <begin position="21"/>
        <end position="48"/>
    </location>
</feature>
<dbReference type="GO" id="GO:0003676">
    <property type="term" value="F:nucleic acid binding"/>
    <property type="evidence" value="ECO:0007669"/>
    <property type="project" value="InterPro"/>
</dbReference>
<dbReference type="GeneID" id="19243253"/>
<dbReference type="AlphaFoldDB" id="U1GAL1"/>
<keyword evidence="1" id="KW-0863">Zinc-finger</keyword>
<evidence type="ECO:0000313" key="6">
    <source>
        <dbReference type="Proteomes" id="UP000019373"/>
    </source>
</evidence>
<evidence type="ECO:0000256" key="2">
    <source>
        <dbReference type="SAM" id="Coils"/>
    </source>
</evidence>
<dbReference type="Proteomes" id="UP000019373">
    <property type="component" value="Unassembled WGS sequence"/>
</dbReference>
<keyword evidence="2" id="KW-0175">Coiled coil</keyword>
<evidence type="ECO:0000256" key="3">
    <source>
        <dbReference type="SAM" id="MobiDB-lite"/>
    </source>
</evidence>